<organism evidence="2 3">
    <name type="scientific">Bradyrhizobium betae</name>
    <dbReference type="NCBI Taxonomy" id="244734"/>
    <lineage>
        <taxon>Bacteria</taxon>
        <taxon>Pseudomonadati</taxon>
        <taxon>Pseudomonadota</taxon>
        <taxon>Alphaproteobacteria</taxon>
        <taxon>Hyphomicrobiales</taxon>
        <taxon>Nitrobacteraceae</taxon>
        <taxon>Bradyrhizobium</taxon>
    </lineage>
</organism>
<reference evidence="3" key="1">
    <citation type="submission" date="2019-10" db="EMBL/GenBank/DDBJ databases">
        <title>Complete Genome Sequence of Bradyrhizobium betae type strain PL7HG1T.</title>
        <authorList>
            <person name="Bromfield E.S.P."/>
            <person name="Cloutier S."/>
        </authorList>
    </citation>
    <scope>NUCLEOTIDE SEQUENCE [LARGE SCALE GENOMIC DNA]</scope>
    <source>
        <strain evidence="3">PL7HG1</strain>
    </source>
</reference>
<feature type="transmembrane region" description="Helical" evidence="1">
    <location>
        <begin position="20"/>
        <end position="40"/>
    </location>
</feature>
<gene>
    <name evidence="2" type="ORF">F8237_07550</name>
</gene>
<dbReference type="KEGG" id="bbet:F8237_07550"/>
<evidence type="ECO:0000313" key="3">
    <source>
        <dbReference type="Proteomes" id="UP000325641"/>
    </source>
</evidence>
<accession>A0A5P6P1V5</accession>
<keyword evidence="1" id="KW-0472">Membrane</keyword>
<dbReference type="Proteomes" id="UP000325641">
    <property type="component" value="Chromosome"/>
</dbReference>
<dbReference type="OrthoDB" id="8244016at2"/>
<name>A0A5P6P1V5_9BRAD</name>
<dbReference type="RefSeq" id="WP_151643344.1">
    <property type="nucleotide sequence ID" value="NZ_CP044543.1"/>
</dbReference>
<dbReference type="EMBL" id="CP044543">
    <property type="protein sequence ID" value="QFI72251.1"/>
    <property type="molecule type" value="Genomic_DNA"/>
</dbReference>
<keyword evidence="1" id="KW-1133">Transmembrane helix</keyword>
<keyword evidence="1" id="KW-0812">Transmembrane</keyword>
<evidence type="ECO:0000313" key="2">
    <source>
        <dbReference type="EMBL" id="QFI72251.1"/>
    </source>
</evidence>
<proteinExistence type="predicted"/>
<protein>
    <submittedName>
        <fullName evidence="2">Uncharacterized protein</fullName>
    </submittedName>
</protein>
<dbReference type="AlphaFoldDB" id="A0A5P6P1V5"/>
<evidence type="ECO:0000256" key="1">
    <source>
        <dbReference type="SAM" id="Phobius"/>
    </source>
</evidence>
<sequence length="103" mass="11098">MAKANSSIDTSRPDRFPLPATGYALLFAGLAAYGLYAFFISGPAMRDAARADLERAIADENRQFCETFGMSPTSAAFATCSKELTIIRQKQVDRDNAAAQGIL</sequence>